<protein>
    <submittedName>
        <fullName evidence="3">Response regulator</fullName>
    </submittedName>
</protein>
<dbReference type="InterPro" id="IPR001789">
    <property type="entry name" value="Sig_transdc_resp-reg_receiver"/>
</dbReference>
<evidence type="ECO:0000313" key="3">
    <source>
        <dbReference type="EMBL" id="MBE9462605.1"/>
    </source>
</evidence>
<proteinExistence type="predicted"/>
<accession>A0ABR9WAW5</accession>
<sequence length="131" mass="14579">MQNLKTIFLADDDADDRFLIKEAIREVDSEIKVIEAENGFELLTLMEESGEADSAIVVLDMNMPKMNGLETLDAIRSIPHLSMIPAVMLSTSSDSSFAQLAYKAGISIYLTKPDSFEAFIDLIQQLTNQFL</sequence>
<feature type="domain" description="Response regulatory" evidence="2">
    <location>
        <begin position="6"/>
        <end position="127"/>
    </location>
</feature>
<dbReference type="RefSeq" id="WP_194120800.1">
    <property type="nucleotide sequence ID" value="NZ_JACYGY010000001.1"/>
</dbReference>
<feature type="modified residue" description="4-aspartylphosphate" evidence="1">
    <location>
        <position position="60"/>
    </location>
</feature>
<dbReference type="PROSITE" id="PS50110">
    <property type="entry name" value="RESPONSE_REGULATORY"/>
    <property type="match status" value="1"/>
</dbReference>
<dbReference type="SMART" id="SM00448">
    <property type="entry name" value="REC"/>
    <property type="match status" value="1"/>
</dbReference>
<evidence type="ECO:0000256" key="1">
    <source>
        <dbReference type="PROSITE-ProRule" id="PRU00169"/>
    </source>
</evidence>
<dbReference type="InterPro" id="IPR011006">
    <property type="entry name" value="CheY-like_superfamily"/>
</dbReference>
<reference evidence="4" key="1">
    <citation type="submission" date="2023-07" db="EMBL/GenBank/DDBJ databases">
        <title>Dyadobacter sp. nov 'subterranea' isolated from contaminted grondwater.</title>
        <authorList>
            <person name="Szabo I."/>
            <person name="Al-Omari J."/>
            <person name="Szerdahelyi S.G."/>
            <person name="Rado J."/>
        </authorList>
    </citation>
    <scope>NUCLEOTIDE SEQUENCE [LARGE SCALE GENOMIC DNA]</scope>
    <source>
        <strain evidence="4">UP-52</strain>
    </source>
</reference>
<name>A0ABR9WAW5_9BACT</name>
<evidence type="ECO:0000313" key="4">
    <source>
        <dbReference type="Proteomes" id="UP000634134"/>
    </source>
</evidence>
<comment type="caution">
    <text evidence="3">The sequence shown here is derived from an EMBL/GenBank/DDBJ whole genome shotgun (WGS) entry which is preliminary data.</text>
</comment>
<keyword evidence="1" id="KW-0597">Phosphoprotein</keyword>
<dbReference type="Pfam" id="PF00072">
    <property type="entry name" value="Response_reg"/>
    <property type="match status" value="1"/>
</dbReference>
<dbReference type="InterPro" id="IPR052893">
    <property type="entry name" value="TCS_response_regulator"/>
</dbReference>
<organism evidence="3 4">
    <name type="scientific">Dyadobacter subterraneus</name>
    <dbReference type="NCBI Taxonomy" id="2773304"/>
    <lineage>
        <taxon>Bacteria</taxon>
        <taxon>Pseudomonadati</taxon>
        <taxon>Bacteroidota</taxon>
        <taxon>Cytophagia</taxon>
        <taxon>Cytophagales</taxon>
        <taxon>Spirosomataceae</taxon>
        <taxon>Dyadobacter</taxon>
    </lineage>
</organism>
<dbReference type="EMBL" id="JACYGY010000001">
    <property type="protein sequence ID" value="MBE9462605.1"/>
    <property type="molecule type" value="Genomic_DNA"/>
</dbReference>
<gene>
    <name evidence="3" type="ORF">IEE83_11990</name>
</gene>
<evidence type="ECO:0000259" key="2">
    <source>
        <dbReference type="PROSITE" id="PS50110"/>
    </source>
</evidence>
<dbReference type="PANTHER" id="PTHR44520">
    <property type="entry name" value="RESPONSE REGULATOR RCP1-RELATED"/>
    <property type="match status" value="1"/>
</dbReference>
<keyword evidence="4" id="KW-1185">Reference proteome</keyword>
<dbReference type="Proteomes" id="UP000634134">
    <property type="component" value="Unassembled WGS sequence"/>
</dbReference>
<dbReference type="SUPFAM" id="SSF52172">
    <property type="entry name" value="CheY-like"/>
    <property type="match status" value="1"/>
</dbReference>
<dbReference type="PANTHER" id="PTHR44520:SF2">
    <property type="entry name" value="RESPONSE REGULATOR RCP1"/>
    <property type="match status" value="1"/>
</dbReference>
<dbReference type="Gene3D" id="3.40.50.2300">
    <property type="match status" value="1"/>
</dbReference>